<dbReference type="Pfam" id="PF00805">
    <property type="entry name" value="Pentapeptide"/>
    <property type="match status" value="1"/>
</dbReference>
<evidence type="ECO:0000313" key="2">
    <source>
        <dbReference type="Proteomes" id="UP001302329"/>
    </source>
</evidence>
<proteinExistence type="predicted"/>
<organism evidence="1 2">
    <name type="scientific">Cyanobium gracile UHCC 0281</name>
    <dbReference type="NCBI Taxonomy" id="3110309"/>
    <lineage>
        <taxon>Bacteria</taxon>
        <taxon>Bacillati</taxon>
        <taxon>Cyanobacteriota</taxon>
        <taxon>Cyanophyceae</taxon>
        <taxon>Synechococcales</taxon>
        <taxon>Prochlorococcaceae</taxon>
        <taxon>Cyanobium</taxon>
    </lineage>
</organism>
<dbReference type="EMBL" id="JAYGHY010000002">
    <property type="protein sequence ID" value="MEA5441164.1"/>
    <property type="molecule type" value="Genomic_DNA"/>
</dbReference>
<protein>
    <submittedName>
        <fullName evidence="1">Pentapeptide repeat-containing protein</fullName>
    </submittedName>
</protein>
<dbReference type="RefSeq" id="WP_323355318.1">
    <property type="nucleotide sequence ID" value="NZ_JAYGHY010000002.1"/>
</dbReference>
<dbReference type="SUPFAM" id="SSF141571">
    <property type="entry name" value="Pentapeptide repeat-like"/>
    <property type="match status" value="1"/>
</dbReference>
<accession>A0ABU5SRM2</accession>
<evidence type="ECO:0000313" key="1">
    <source>
        <dbReference type="EMBL" id="MEA5441164.1"/>
    </source>
</evidence>
<sequence length="52" mass="5664">MRKANLQGAHLKGANFSRAIFGEVDLTGVLFQVADLRGMDLDPSASSFIERL</sequence>
<dbReference type="Gene3D" id="2.160.20.80">
    <property type="entry name" value="E3 ubiquitin-protein ligase SopA"/>
    <property type="match status" value="1"/>
</dbReference>
<name>A0ABU5SRM2_9CYAN</name>
<dbReference type="InterPro" id="IPR001646">
    <property type="entry name" value="5peptide_repeat"/>
</dbReference>
<gene>
    <name evidence="1" type="ORF">VB739_01190</name>
</gene>
<keyword evidence="2" id="KW-1185">Reference proteome</keyword>
<comment type="caution">
    <text evidence="1">The sequence shown here is derived from an EMBL/GenBank/DDBJ whole genome shotgun (WGS) entry which is preliminary data.</text>
</comment>
<reference evidence="1 2" key="1">
    <citation type="submission" date="2023-12" db="EMBL/GenBank/DDBJ databases">
        <title>Baltic Sea Cyanobacteria.</title>
        <authorList>
            <person name="Delbaje E."/>
            <person name="Fewer D.P."/>
            <person name="Shishido T.K."/>
        </authorList>
    </citation>
    <scope>NUCLEOTIDE SEQUENCE [LARGE SCALE GENOMIC DNA]</scope>
    <source>
        <strain evidence="1 2">UHCC 0281</strain>
    </source>
</reference>
<dbReference type="Proteomes" id="UP001302329">
    <property type="component" value="Unassembled WGS sequence"/>
</dbReference>